<name>A0ABD3DTD6_9LAMI</name>
<dbReference type="EMBL" id="JAVIJP010000013">
    <property type="protein sequence ID" value="KAL3645523.1"/>
    <property type="molecule type" value="Genomic_DNA"/>
</dbReference>
<evidence type="ECO:0000256" key="8">
    <source>
        <dbReference type="PROSITE-ProRule" id="PRU00071"/>
    </source>
</evidence>
<comment type="caution">
    <text evidence="12">The sequence shown here is derived from an EMBL/GenBank/DDBJ whole genome shotgun (WGS) entry which is preliminary data.</text>
</comment>
<feature type="domain" description="Dof-type" evidence="11">
    <location>
        <begin position="41"/>
        <end position="95"/>
    </location>
</feature>
<keyword evidence="1 9" id="KW-0479">Metal-binding</keyword>
<keyword evidence="4 9" id="KW-0805">Transcription regulation</keyword>
<dbReference type="Proteomes" id="UP001632038">
    <property type="component" value="Unassembled WGS sequence"/>
</dbReference>
<dbReference type="GO" id="GO:0003700">
    <property type="term" value="F:DNA-binding transcription factor activity"/>
    <property type="evidence" value="ECO:0007669"/>
    <property type="project" value="UniProtKB-UniRule"/>
</dbReference>
<dbReference type="InterPro" id="IPR003851">
    <property type="entry name" value="Znf_Dof"/>
</dbReference>
<dbReference type="InterPro" id="IPR045174">
    <property type="entry name" value="Dof"/>
</dbReference>
<dbReference type="GO" id="GO:0005634">
    <property type="term" value="C:nucleus"/>
    <property type="evidence" value="ECO:0007669"/>
    <property type="project" value="UniProtKB-SubCell"/>
</dbReference>
<keyword evidence="3 9" id="KW-0862">Zinc</keyword>
<dbReference type="GO" id="GO:0003677">
    <property type="term" value="F:DNA binding"/>
    <property type="evidence" value="ECO:0007669"/>
    <property type="project" value="UniProtKB-UniRule"/>
</dbReference>
<evidence type="ECO:0000313" key="13">
    <source>
        <dbReference type="Proteomes" id="UP001632038"/>
    </source>
</evidence>
<keyword evidence="5 8" id="KW-0238">DNA-binding</keyword>
<dbReference type="PANTHER" id="PTHR31992:SF285">
    <property type="entry name" value="DOF ZINC FINGER PROTEIN DOF4.6"/>
    <property type="match status" value="1"/>
</dbReference>
<keyword evidence="6 9" id="KW-0804">Transcription</keyword>
<comment type="subcellular location">
    <subcellularLocation>
        <location evidence="8 9">Nucleus</location>
    </subcellularLocation>
</comment>
<dbReference type="PANTHER" id="PTHR31992">
    <property type="entry name" value="DOF ZINC FINGER PROTEIN DOF1.4-RELATED"/>
    <property type="match status" value="1"/>
</dbReference>
<dbReference type="Pfam" id="PF02701">
    <property type="entry name" value="Zn_ribbon_Dof"/>
    <property type="match status" value="1"/>
</dbReference>
<proteinExistence type="predicted"/>
<evidence type="ECO:0000313" key="12">
    <source>
        <dbReference type="EMBL" id="KAL3645523.1"/>
    </source>
</evidence>
<gene>
    <name evidence="12" type="ORF">CASFOL_010703</name>
</gene>
<evidence type="ECO:0000256" key="5">
    <source>
        <dbReference type="ARBA" id="ARBA00023125"/>
    </source>
</evidence>
<evidence type="ECO:0000256" key="1">
    <source>
        <dbReference type="ARBA" id="ARBA00022723"/>
    </source>
</evidence>
<feature type="region of interest" description="Disordered" evidence="10">
    <location>
        <begin position="82"/>
        <end position="147"/>
    </location>
</feature>
<reference evidence="13" key="1">
    <citation type="journal article" date="2024" name="IScience">
        <title>Strigolactones Initiate the Formation of Haustorium-like Structures in Castilleja.</title>
        <authorList>
            <person name="Buerger M."/>
            <person name="Peterson D."/>
            <person name="Chory J."/>
        </authorList>
    </citation>
    <scope>NUCLEOTIDE SEQUENCE [LARGE SCALE GENOMIC DNA]</scope>
</reference>
<evidence type="ECO:0000256" key="6">
    <source>
        <dbReference type="ARBA" id="ARBA00023163"/>
    </source>
</evidence>
<keyword evidence="7 8" id="KW-0539">Nucleus</keyword>
<evidence type="ECO:0000256" key="9">
    <source>
        <dbReference type="RuleBase" id="RU369094"/>
    </source>
</evidence>
<accession>A0ABD3DTD6</accession>
<evidence type="ECO:0000256" key="4">
    <source>
        <dbReference type="ARBA" id="ARBA00023015"/>
    </source>
</evidence>
<dbReference type="GO" id="GO:0008270">
    <property type="term" value="F:zinc ion binding"/>
    <property type="evidence" value="ECO:0007669"/>
    <property type="project" value="UniProtKB-KW"/>
</dbReference>
<evidence type="ECO:0000256" key="7">
    <source>
        <dbReference type="ARBA" id="ARBA00023242"/>
    </source>
</evidence>
<evidence type="ECO:0000256" key="2">
    <source>
        <dbReference type="ARBA" id="ARBA00022771"/>
    </source>
</evidence>
<feature type="region of interest" description="Disordered" evidence="10">
    <location>
        <begin position="301"/>
        <end position="339"/>
    </location>
</feature>
<evidence type="ECO:0000256" key="3">
    <source>
        <dbReference type="ARBA" id="ARBA00022833"/>
    </source>
</evidence>
<protein>
    <recommendedName>
        <fullName evidence="9">Dof zinc finger protein</fullName>
    </recommendedName>
</protein>
<comment type="function">
    <text evidence="9">Transcription factor that binds specifically to a 5'-AA[AG]G-3' consensus core sequence.</text>
</comment>
<dbReference type="PROSITE" id="PS50884">
    <property type="entry name" value="ZF_DOF_2"/>
    <property type="match status" value="1"/>
</dbReference>
<sequence length="339" mass="37059">MDTAAQWPQNIMVKPMEEIISTCSNPSSVERKVKPHKDQAINCPRCNSTNTKFCYYNNYSLSQPRYFCKTCRRYWTAGGSLRTIPVGGGSRKNKRSSSSSSSSYNNNNNNNHNHSSSSTSTSSNSSKKLPNLVTPHHHLQNPKNNNFLESQDLNLGFSIHHNHNNNHADFKAIAGMIQAPSFENIPSSFSGGLRTREVELPTSLGLQNPNSTSMEILTAGLSATPSSRGFNNNYAFMPVSSGAVFGSGFSNLAEFNKASTLNFSLDHGLGGNYGDLQGVQENNNGSNMTSKLLFPFEDLKQDHDHDQDNSSNTNVNDGDNRNGDTSNGYWNGVIGGGSW</sequence>
<dbReference type="AlphaFoldDB" id="A0ABD3DTD6"/>
<keyword evidence="2 8" id="KW-0863">Zinc-finger</keyword>
<evidence type="ECO:0000256" key="10">
    <source>
        <dbReference type="SAM" id="MobiDB-lite"/>
    </source>
</evidence>
<keyword evidence="13" id="KW-1185">Reference proteome</keyword>
<evidence type="ECO:0000259" key="11">
    <source>
        <dbReference type="PROSITE" id="PS50884"/>
    </source>
</evidence>
<feature type="compositionally biased region" description="Polar residues" evidence="10">
    <location>
        <begin position="309"/>
        <end position="329"/>
    </location>
</feature>
<organism evidence="12 13">
    <name type="scientific">Castilleja foliolosa</name>
    <dbReference type="NCBI Taxonomy" id="1961234"/>
    <lineage>
        <taxon>Eukaryota</taxon>
        <taxon>Viridiplantae</taxon>
        <taxon>Streptophyta</taxon>
        <taxon>Embryophyta</taxon>
        <taxon>Tracheophyta</taxon>
        <taxon>Spermatophyta</taxon>
        <taxon>Magnoliopsida</taxon>
        <taxon>eudicotyledons</taxon>
        <taxon>Gunneridae</taxon>
        <taxon>Pentapetalae</taxon>
        <taxon>asterids</taxon>
        <taxon>lamiids</taxon>
        <taxon>Lamiales</taxon>
        <taxon>Orobanchaceae</taxon>
        <taxon>Pedicularideae</taxon>
        <taxon>Castillejinae</taxon>
        <taxon>Castilleja</taxon>
    </lineage>
</organism>
<dbReference type="PROSITE" id="PS01361">
    <property type="entry name" value="ZF_DOF_1"/>
    <property type="match status" value="1"/>
</dbReference>
<feature type="compositionally biased region" description="Low complexity" evidence="10">
    <location>
        <begin position="96"/>
        <end position="126"/>
    </location>
</feature>